<comment type="caution">
    <text evidence="1">The sequence shown here is derived from an EMBL/GenBank/DDBJ whole genome shotgun (WGS) entry which is preliminary data.</text>
</comment>
<proteinExistence type="predicted"/>
<accession>A0ABS1IUI1</accession>
<dbReference type="EMBL" id="JADRCR010000010">
    <property type="protein sequence ID" value="MBK5145417.1"/>
    <property type="molecule type" value="Genomic_DNA"/>
</dbReference>
<sequence>MQLSSCLQNYALVFYLFDQPKSGGLIGTILNPFEHLNPIKFTQKVLSSLMPSVNANAASNNSKTSPNNSIKAQTNIARNGEARPDNYGQIRAYPDQIQESLYEYRNNLKYITEFMNFGLGKYKIESVRYSETSLSTMSGASYHVYQPGEIIPVMYEGFEFDDVDGQEIPGPNEESDEPIESATANTVVNITFDGGQMSVQIVKQDEFDYFYNLAYPHSVTFIINVTYSTASGSITEDITVSADLFNATITDNGGTPVIEYYTFYFRNLSSNDIDFFTTSITINTTKFILTDNQALVIGPFFSPVVSDQLWVQLQAALGNKDYANTNIRFWKIDENNVEIPGTEQSINAGFPPKKGTDTYYQTVKITPSAGRGRYAIQFYRLENSHDQSKLKLEEIQAVRVRSNVSYPNDTLVKVEVRATEQATGARERKYNALITRHTISYNLSTQTVDYALRPSRKFADAVLHTWIAIGGQPVSSIDAYGLYQIQEKLDTKDQRLGYFDYTFDDEDVSLGNRIETICDAAGVTAFWDDGVMSFTLDERQTNPVTVFNRSNMVGADYALSCDATLPGGFDGVEVKYRNPSTNKQSFIRYKIQGNSIIEGIPNKAAKFELLYVRNAYQARNRALKEVRRLIYSRLSMSIKTLADGEWVNVGQMVQVADTYDSNQQAGYINARTGNDFDTGERINFSGSMFVVVTDSIGNPTARIPAYPRSDTAFGFTAAVPNIPLNIWDGINKQSSSRYIIATNEELDSTLWVITEKKPNSDGTTSLTLSEYSDEIYNYEVTE</sequence>
<keyword evidence="2" id="KW-1185">Reference proteome</keyword>
<name>A0ABS1IUI1_9GAMM</name>
<evidence type="ECO:0000313" key="2">
    <source>
        <dbReference type="Proteomes" id="UP001296921"/>
    </source>
</evidence>
<protein>
    <submittedName>
        <fullName evidence="1">MoaD/ThiS family protein</fullName>
    </submittedName>
</protein>
<gene>
    <name evidence="1" type="ORF">I2494_17150</name>
</gene>
<reference evidence="1 2" key="1">
    <citation type="submission" date="2020-11" db="EMBL/GenBank/DDBJ databases">
        <title>Insectihabitans protaetiae gen. nov. sp. nov. and Insectihabitans allomyrinae sp. nov., isolated from larvae of Protaetia brevitarsis seulensis and Allomyrina dichotoma, respectively.</title>
        <authorList>
            <person name="Lee S.D."/>
            <person name="Byeon Y.-S."/>
            <person name="Kim S.-M."/>
            <person name="Yang H.L."/>
            <person name="Kim I.S."/>
        </authorList>
    </citation>
    <scope>NUCLEOTIDE SEQUENCE [LARGE SCALE GENOMIC DNA]</scope>
    <source>
        <strain evidence="1 2">BWR-B9</strain>
    </source>
</reference>
<dbReference type="RefSeq" id="WP_218467979.1">
    <property type="nucleotide sequence ID" value="NZ_JADRCR010000010.1"/>
</dbReference>
<dbReference type="NCBIfam" id="NF040662">
    <property type="entry name" value="attach_TipJ_rel"/>
    <property type="match status" value="1"/>
</dbReference>
<evidence type="ECO:0000313" key="1">
    <source>
        <dbReference type="EMBL" id="MBK5145417.1"/>
    </source>
</evidence>
<dbReference type="Proteomes" id="UP001296921">
    <property type="component" value="Unassembled WGS sequence"/>
</dbReference>
<organism evidence="1 2">
    <name type="scientific">Limnobaculum allomyrinae</name>
    <dbReference type="NCBI Taxonomy" id="2791986"/>
    <lineage>
        <taxon>Bacteria</taxon>
        <taxon>Pseudomonadati</taxon>
        <taxon>Pseudomonadota</taxon>
        <taxon>Gammaproteobacteria</taxon>
        <taxon>Enterobacterales</taxon>
        <taxon>Budviciaceae</taxon>
        <taxon>Limnobaculum</taxon>
    </lineage>
</organism>